<evidence type="ECO:0000256" key="1">
    <source>
        <dbReference type="SAM" id="SignalP"/>
    </source>
</evidence>
<dbReference type="SMART" id="SM00257">
    <property type="entry name" value="LysM"/>
    <property type="match status" value="2"/>
</dbReference>
<feature type="chain" id="PRO_5002253262" description="LysM domain-containing protein" evidence="1">
    <location>
        <begin position="23"/>
        <end position="498"/>
    </location>
</feature>
<dbReference type="HOGENOM" id="CLU_042545_0_0_1"/>
<dbReference type="Pfam" id="PF01476">
    <property type="entry name" value="LysM"/>
    <property type="match status" value="2"/>
</dbReference>
<feature type="signal peptide" evidence="1">
    <location>
        <begin position="1"/>
        <end position="22"/>
    </location>
</feature>
<accession>A0A0D2FPP6</accession>
<dbReference type="CDD" id="cd00118">
    <property type="entry name" value="LysM"/>
    <property type="match status" value="2"/>
</dbReference>
<name>A0A0D2FPP6_9EURO</name>
<evidence type="ECO:0000259" key="2">
    <source>
        <dbReference type="PROSITE" id="PS51782"/>
    </source>
</evidence>
<dbReference type="EMBL" id="KN846958">
    <property type="protein sequence ID" value="KIW68520.1"/>
    <property type="molecule type" value="Genomic_DNA"/>
</dbReference>
<dbReference type="Gene3D" id="1.10.530.10">
    <property type="match status" value="1"/>
</dbReference>
<evidence type="ECO:0000313" key="3">
    <source>
        <dbReference type="EMBL" id="KIW68520.1"/>
    </source>
</evidence>
<dbReference type="InterPro" id="IPR036779">
    <property type="entry name" value="LysM_dom_sf"/>
</dbReference>
<proteinExistence type="predicted"/>
<dbReference type="Proteomes" id="UP000054266">
    <property type="component" value="Unassembled WGS sequence"/>
</dbReference>
<sequence length="498" mass="52493">MARLSYLARALALVALPFLSTGTHFTVDPVPGGQASSSLTAPISDTRLLESQSAVPSTFVTMVSLSPSASLPAFRPGFIPPFPIPVYATRMGSHPTGASAPLPWCFGPPPTYTVAHHDTVGRIAAKFNITTVALEAANAGRIRFWDLLEDGIELIIPPTTCSRYRPPGPSTTFTSSSSLVSTSITSMDDSSNQYSSQPTATGTVTAWTVASGDSGSVIASEVNVPFFAISSANPSVTWTALSVGRTLVIPPSPTAMLEVTGSLAVKSFDSHVGMRTPEVMYTEYDGDGSAAQGWPAMSDWLSFNSQWENVKNYIGKRCGDDVPPNTDSESNDMKISILTVAADSYVDPRFVVAVVMQESNGCVRVQTTSDDNPNPGLLQSFKGKGTCNHNGTFDTPCPTAVINQMVIDGVAAPIDGVTIVGALNQAAELPGVEPAQAYYRAARFYNSGPESLPPAANGDLGSNITAATRCYASDIANRLLGWSNGSTRRSPCTLDKKD</sequence>
<reference evidence="3 4" key="1">
    <citation type="submission" date="2015-01" db="EMBL/GenBank/DDBJ databases">
        <title>The Genome Sequence of Capronia semiimmersa CBS27337.</title>
        <authorList>
            <consortium name="The Broad Institute Genomics Platform"/>
            <person name="Cuomo C."/>
            <person name="de Hoog S."/>
            <person name="Gorbushina A."/>
            <person name="Stielow B."/>
            <person name="Teixiera M."/>
            <person name="Abouelleil A."/>
            <person name="Chapman S.B."/>
            <person name="Priest M."/>
            <person name="Young S.K."/>
            <person name="Wortman J."/>
            <person name="Nusbaum C."/>
            <person name="Birren B."/>
        </authorList>
    </citation>
    <scope>NUCLEOTIDE SEQUENCE [LARGE SCALE GENOMIC DNA]</scope>
    <source>
        <strain evidence="3 4">CBS 27337</strain>
    </source>
</reference>
<dbReference type="Gene3D" id="3.10.350.10">
    <property type="entry name" value="LysM domain"/>
    <property type="match status" value="2"/>
</dbReference>
<dbReference type="SUPFAM" id="SSF54106">
    <property type="entry name" value="LysM domain"/>
    <property type="match status" value="1"/>
</dbReference>
<keyword evidence="4" id="KW-1185">Reference proteome</keyword>
<evidence type="ECO:0000313" key="4">
    <source>
        <dbReference type="Proteomes" id="UP000054266"/>
    </source>
</evidence>
<dbReference type="InterPro" id="IPR018392">
    <property type="entry name" value="LysM"/>
</dbReference>
<dbReference type="AlphaFoldDB" id="A0A0D2FPP6"/>
<protein>
    <recommendedName>
        <fullName evidence="2">LysM domain-containing protein</fullName>
    </recommendedName>
</protein>
<feature type="domain" description="LysM" evidence="2">
    <location>
        <begin position="110"/>
        <end position="156"/>
    </location>
</feature>
<organism evidence="3 4">
    <name type="scientific">Phialophora macrospora</name>
    <dbReference type="NCBI Taxonomy" id="1851006"/>
    <lineage>
        <taxon>Eukaryota</taxon>
        <taxon>Fungi</taxon>
        <taxon>Dikarya</taxon>
        <taxon>Ascomycota</taxon>
        <taxon>Pezizomycotina</taxon>
        <taxon>Eurotiomycetes</taxon>
        <taxon>Chaetothyriomycetidae</taxon>
        <taxon>Chaetothyriales</taxon>
        <taxon>Herpotrichiellaceae</taxon>
        <taxon>Phialophora</taxon>
    </lineage>
</organism>
<dbReference type="PROSITE" id="PS51782">
    <property type="entry name" value="LYSM"/>
    <property type="match status" value="1"/>
</dbReference>
<gene>
    <name evidence="3" type="ORF">PV04_04460</name>
</gene>
<keyword evidence="1" id="KW-0732">Signal</keyword>